<dbReference type="AlphaFoldDB" id="A0A5M9JGV7"/>
<reference evidence="3 4" key="1">
    <citation type="submission" date="2019-06" db="EMBL/GenBank/DDBJ databases">
        <title>Genome Sequence of the Brown Rot Fungal Pathogen Monilinia fructicola.</title>
        <authorList>
            <person name="De Miccolis Angelini R.M."/>
            <person name="Landi L."/>
            <person name="Abate D."/>
            <person name="Pollastro S."/>
            <person name="Romanazzi G."/>
            <person name="Faretra F."/>
        </authorList>
    </citation>
    <scope>NUCLEOTIDE SEQUENCE [LARGE SCALE GENOMIC DNA]</scope>
    <source>
        <strain evidence="3 4">Mfrc123</strain>
    </source>
</reference>
<protein>
    <recommendedName>
        <fullName evidence="5">Vacuolar protein sorting-associated protein 26</fullName>
    </recommendedName>
</protein>
<dbReference type="Proteomes" id="UP000322873">
    <property type="component" value="Unassembled WGS sequence"/>
</dbReference>
<evidence type="ECO:0008006" key="5">
    <source>
        <dbReference type="Google" id="ProtNLM"/>
    </source>
</evidence>
<dbReference type="EMBL" id="VICG01000011">
    <property type="protein sequence ID" value="KAA8567042.1"/>
    <property type="molecule type" value="Genomic_DNA"/>
</dbReference>
<feature type="compositionally biased region" description="Basic and acidic residues" evidence="2">
    <location>
        <begin position="132"/>
        <end position="149"/>
    </location>
</feature>
<dbReference type="GO" id="GO:0006886">
    <property type="term" value="P:intracellular protein transport"/>
    <property type="evidence" value="ECO:0007669"/>
    <property type="project" value="InterPro"/>
</dbReference>
<comment type="caution">
    <text evidence="3">The sequence shown here is derived from an EMBL/GenBank/DDBJ whole genome shotgun (WGS) entry which is preliminary data.</text>
</comment>
<dbReference type="VEuPathDB" id="FungiDB:MFRU_007g01780"/>
<evidence type="ECO:0000313" key="4">
    <source>
        <dbReference type="Proteomes" id="UP000322873"/>
    </source>
</evidence>
<proteinExistence type="inferred from homology"/>
<evidence type="ECO:0000313" key="3">
    <source>
        <dbReference type="EMBL" id="KAA8567042.1"/>
    </source>
</evidence>
<comment type="similarity">
    <text evidence="1">Belongs to the VPS26 family.</text>
</comment>
<feature type="region of interest" description="Disordered" evidence="2">
    <location>
        <begin position="1"/>
        <end position="45"/>
    </location>
</feature>
<keyword evidence="4" id="KW-1185">Reference proteome</keyword>
<accession>A0A5M9JGV7</accession>
<feature type="compositionally biased region" description="Polar residues" evidence="2">
    <location>
        <begin position="150"/>
        <end position="176"/>
    </location>
</feature>
<dbReference type="FunFam" id="2.60.40.640:FF:000010">
    <property type="entry name" value="Vacuolar protein sorting-associated protein 26"/>
    <property type="match status" value="1"/>
</dbReference>
<gene>
    <name evidence="3" type="ORF">EYC84_010126</name>
</gene>
<sequence>MQQINMSHQDCPLARLRRNNTPVPGPPQEPLSQGAQDPPNHLALPDPTVPLNRLAANPLTLQNCDSYCTCGREDCEALPFVNNLPSTKPQFPPFTNRLTSGLARRLQFNGVTVDEVDNRPFKINTSPESKFFVDELEKRQKEQRNRRESTSAAQTTAQFRRGHTSSSGPGVQSSEDTAAVNPVLARPKLEAYSKADRSLRIEFAGGVQIDFVAQGLLFDAANSEELPPVDIDIVLEDGDSRETVEVKNKSSKERVPLYKDGESVRGAVTIRPKDGKRLEHTGIKVQFIGMIGNHYEFLSLGQELAAPGDLQHPQAYDFNFKNVEKQYESYNGINVKLRYFIRVTVSRRMADVIREKDLWVFSYRIPPEMNSSIKMDVGIEDCLHIEFEYSKSKYHLKDVIVGRIYFLLVRLKIKHMELSIIRRETTGTPPNQYNESETLVRFEIMDGSPSRGETIPIRLFLGGFDLTPTFREVNKKYSTRYYLSLVLIDEDARRYFKQSEIVLYRQQPEDALALGQQTKIAGAHSAPNPAAQKRIAAQ</sequence>
<dbReference type="Pfam" id="PF03643">
    <property type="entry name" value="Vps26"/>
    <property type="match status" value="1"/>
</dbReference>
<organism evidence="3 4">
    <name type="scientific">Monilinia fructicola</name>
    <name type="common">Brown rot fungus</name>
    <name type="synonym">Ciboria fructicola</name>
    <dbReference type="NCBI Taxonomy" id="38448"/>
    <lineage>
        <taxon>Eukaryota</taxon>
        <taxon>Fungi</taxon>
        <taxon>Dikarya</taxon>
        <taxon>Ascomycota</taxon>
        <taxon>Pezizomycotina</taxon>
        <taxon>Leotiomycetes</taxon>
        <taxon>Helotiales</taxon>
        <taxon>Sclerotiniaceae</taxon>
        <taxon>Monilinia</taxon>
    </lineage>
</organism>
<name>A0A5M9JGV7_MONFR</name>
<dbReference type="PANTHER" id="PTHR12233">
    <property type="entry name" value="VACUOLAR PROTEIN SORTING 26 RELATED"/>
    <property type="match status" value="1"/>
</dbReference>
<dbReference type="InterPro" id="IPR028934">
    <property type="entry name" value="Vps26-related"/>
</dbReference>
<evidence type="ECO:0000256" key="1">
    <source>
        <dbReference type="ARBA" id="ARBA00009100"/>
    </source>
</evidence>
<dbReference type="Gene3D" id="2.60.40.640">
    <property type="match status" value="2"/>
</dbReference>
<dbReference type="FunFam" id="2.60.40.640:FF:000004">
    <property type="entry name" value="Vacuolar protein sorting-associated protein 26"/>
    <property type="match status" value="1"/>
</dbReference>
<dbReference type="InterPro" id="IPR014752">
    <property type="entry name" value="Arrestin-like_C"/>
</dbReference>
<feature type="region of interest" description="Disordered" evidence="2">
    <location>
        <begin position="132"/>
        <end position="179"/>
    </location>
</feature>
<evidence type="ECO:0000256" key="2">
    <source>
        <dbReference type="SAM" id="MobiDB-lite"/>
    </source>
</evidence>